<dbReference type="HOGENOM" id="CLU_3153434_0_0_6"/>
<reference evidence="1 2" key="1">
    <citation type="submission" date="2011-08" db="EMBL/GenBank/DDBJ databases">
        <authorList>
            <person name="Weinstock G."/>
            <person name="Sodergren E."/>
            <person name="Clifton S."/>
            <person name="Fulton L."/>
            <person name="Fulton B."/>
            <person name="Courtney L."/>
            <person name="Fronick C."/>
            <person name="Harrison M."/>
            <person name="Strong C."/>
            <person name="Farmer C."/>
            <person name="Delahaunty K."/>
            <person name="Markovic C."/>
            <person name="Hall O."/>
            <person name="Minx P."/>
            <person name="Tomlinson C."/>
            <person name="Mitreva M."/>
            <person name="Hou S."/>
            <person name="Chen J."/>
            <person name="Wollam A."/>
            <person name="Pepin K.H."/>
            <person name="Johnson M."/>
            <person name="Bhonagiri V."/>
            <person name="Zhang X."/>
            <person name="Suruliraj S."/>
            <person name="Warren W."/>
            <person name="Chinwalla A."/>
            <person name="Mardis E.R."/>
            <person name="Wilson R.K."/>
        </authorList>
    </citation>
    <scope>NUCLEOTIDE SEQUENCE [LARGE SCALE GENOMIC DNA]</scope>
    <source>
        <strain evidence="1 2">ATCC 51873</strain>
    </source>
</reference>
<gene>
    <name evidence="1" type="ORF">HMPREF0454_01073</name>
</gene>
<sequence>MKIKKSQFMILGIIIIYGAIYADSIDSVAGGVGDKPVGVAVIERDLGD</sequence>
<protein>
    <submittedName>
        <fullName evidence="1">Uncharacterized protein</fullName>
    </submittedName>
</protein>
<evidence type="ECO:0000313" key="1">
    <source>
        <dbReference type="EMBL" id="EHM45536.1"/>
    </source>
</evidence>
<dbReference type="Proteomes" id="UP000005959">
    <property type="component" value="Unassembled WGS sequence"/>
</dbReference>
<dbReference type="AlphaFoldDB" id="G9Y3I8"/>
<proteinExistence type="predicted"/>
<dbReference type="PATRIC" id="fig|1002364.3.peg.992"/>
<organism evidence="1 2">
    <name type="scientific">Hafnia alvei ATCC 51873</name>
    <dbReference type="NCBI Taxonomy" id="1002364"/>
    <lineage>
        <taxon>Bacteria</taxon>
        <taxon>Pseudomonadati</taxon>
        <taxon>Pseudomonadota</taxon>
        <taxon>Gammaproteobacteria</taxon>
        <taxon>Enterobacterales</taxon>
        <taxon>Hafniaceae</taxon>
        <taxon>Hafnia</taxon>
    </lineage>
</organism>
<comment type="caution">
    <text evidence="1">The sequence shown here is derived from an EMBL/GenBank/DDBJ whole genome shotgun (WGS) entry which is preliminary data.</text>
</comment>
<accession>G9Y3I8</accession>
<dbReference type="EMBL" id="AGCI01000017">
    <property type="protein sequence ID" value="EHM45536.1"/>
    <property type="molecule type" value="Genomic_DNA"/>
</dbReference>
<name>G9Y3I8_HAFAL</name>
<evidence type="ECO:0000313" key="2">
    <source>
        <dbReference type="Proteomes" id="UP000005959"/>
    </source>
</evidence>